<feature type="region of interest" description="Disordered" evidence="1">
    <location>
        <begin position="193"/>
        <end position="214"/>
    </location>
</feature>
<keyword evidence="3" id="KW-1185">Reference proteome</keyword>
<dbReference type="OrthoDB" id="20872at2759"/>
<dbReference type="Proteomes" id="UP000249789">
    <property type="component" value="Unassembled WGS sequence"/>
</dbReference>
<evidence type="ECO:0000313" key="3">
    <source>
        <dbReference type="Proteomes" id="UP000249789"/>
    </source>
</evidence>
<gene>
    <name evidence="2" type="ORF">BO72DRAFT_530865</name>
</gene>
<reference evidence="2 3" key="1">
    <citation type="submission" date="2018-02" db="EMBL/GenBank/DDBJ databases">
        <title>The genomes of Aspergillus section Nigri reveals drivers in fungal speciation.</title>
        <authorList>
            <consortium name="DOE Joint Genome Institute"/>
            <person name="Vesth T.C."/>
            <person name="Nybo J."/>
            <person name="Theobald S."/>
            <person name="Brandl J."/>
            <person name="Frisvad J.C."/>
            <person name="Nielsen K.F."/>
            <person name="Lyhne E.K."/>
            <person name="Kogle M.E."/>
            <person name="Kuo A."/>
            <person name="Riley R."/>
            <person name="Clum A."/>
            <person name="Nolan M."/>
            <person name="Lipzen A."/>
            <person name="Salamov A."/>
            <person name="Henrissat B."/>
            <person name="Wiebenga A."/>
            <person name="De vries R.P."/>
            <person name="Grigoriev I.V."/>
            <person name="Mortensen U.H."/>
            <person name="Andersen M.R."/>
            <person name="Baker S.E."/>
        </authorList>
    </citation>
    <scope>NUCLEOTIDE SEQUENCE [LARGE SCALE GENOMIC DNA]</scope>
    <source>
        <strain evidence="2 3">CBS 313.89</strain>
    </source>
</reference>
<feature type="compositionally biased region" description="Basic and acidic residues" evidence="1">
    <location>
        <begin position="204"/>
        <end position="214"/>
    </location>
</feature>
<dbReference type="GeneID" id="63867658"/>
<evidence type="ECO:0000313" key="2">
    <source>
        <dbReference type="EMBL" id="RAK73679.1"/>
    </source>
</evidence>
<protein>
    <submittedName>
        <fullName evidence="2">Uncharacterized protein</fullName>
    </submittedName>
</protein>
<dbReference type="VEuPathDB" id="FungiDB:BO72DRAFT_530865"/>
<proteinExistence type="predicted"/>
<name>A0A8G1RIY9_9EURO</name>
<sequence>MSTLLISAWMCQYLHQLTQNSGLTDYHSTAQDLYQTFRELVYDRRGYLHLEELARNSCEDPSSTYTLHIGHLRRAALQLLDLGGKLAALDASAAAATQSLNTSTLLPTADVLSAIQTSQDVETARWHLRDQIRRTFDTARWWLQDLGAVITDELEDEKLPPPLGQQIADKRFHAEGYRGFAAQLEAWFARRRRQQQQRQSTVRDTVRDPQDPRKEFTLTPLHHRLIRLNIKRRHYILALQQHSSDVYTLDQLHAFQERGVNFPAPPHADAVIHGYWTQPPPSTTNSQESKTATFQCPYCLTPVPTALLEDRSSWRSHLTADLRHLTCLHPACESQEAEGFVTVHGWVKHLATGRNIGAEYDSFFDAASTTKDAAGAGAGAGAGAVAGAATPPKKAGRVPHTGFPDTCPICLWQPHDREGDGEGAMLVHLELELRFLALLAIPWAAEKPYGLFGEGAWEKWVEGQVGSKEKVNEWVDLGLLEACEDGQGEGEALERAATGVN</sequence>
<organism evidence="2 3">
    <name type="scientific">Aspergillus fijiensis CBS 313.89</name>
    <dbReference type="NCBI Taxonomy" id="1448319"/>
    <lineage>
        <taxon>Eukaryota</taxon>
        <taxon>Fungi</taxon>
        <taxon>Dikarya</taxon>
        <taxon>Ascomycota</taxon>
        <taxon>Pezizomycotina</taxon>
        <taxon>Eurotiomycetes</taxon>
        <taxon>Eurotiomycetidae</taxon>
        <taxon>Eurotiales</taxon>
        <taxon>Aspergillaceae</taxon>
        <taxon>Aspergillus</taxon>
    </lineage>
</organism>
<dbReference type="RefSeq" id="XP_040797689.1">
    <property type="nucleotide sequence ID" value="XM_040950323.1"/>
</dbReference>
<dbReference type="EMBL" id="KZ824677">
    <property type="protein sequence ID" value="RAK73679.1"/>
    <property type="molecule type" value="Genomic_DNA"/>
</dbReference>
<accession>A0A8G1RIY9</accession>
<dbReference type="AlphaFoldDB" id="A0A8G1RIY9"/>
<evidence type="ECO:0000256" key="1">
    <source>
        <dbReference type="SAM" id="MobiDB-lite"/>
    </source>
</evidence>